<dbReference type="Pfam" id="PF09364">
    <property type="entry name" value="XFP_N"/>
    <property type="match status" value="1"/>
</dbReference>
<evidence type="ECO:0000259" key="1">
    <source>
        <dbReference type="Pfam" id="PF09364"/>
    </source>
</evidence>
<dbReference type="InterPro" id="IPR018970">
    <property type="entry name" value="Xul5P/Fru6P_PKetolase_N"/>
</dbReference>
<proteinExistence type="predicted"/>
<accession>T1BCJ5</accession>
<dbReference type="AlphaFoldDB" id="T1BCJ5"/>
<reference evidence="2" key="1">
    <citation type="submission" date="2013-08" db="EMBL/GenBank/DDBJ databases">
        <authorList>
            <person name="Mendez C."/>
            <person name="Richter M."/>
            <person name="Ferrer M."/>
            <person name="Sanchez J."/>
        </authorList>
    </citation>
    <scope>NUCLEOTIDE SEQUENCE</scope>
</reference>
<dbReference type="Gene3D" id="3.40.50.970">
    <property type="match status" value="1"/>
</dbReference>
<organism evidence="2">
    <name type="scientific">mine drainage metagenome</name>
    <dbReference type="NCBI Taxonomy" id="410659"/>
    <lineage>
        <taxon>unclassified sequences</taxon>
        <taxon>metagenomes</taxon>
        <taxon>ecological metagenomes</taxon>
    </lineage>
</organism>
<feature type="domain" description="Xylulose 5-phosphate/Fructose 6-phosphate phosphoketolase N-terminal" evidence="1">
    <location>
        <begin position="1"/>
        <end position="29"/>
    </location>
</feature>
<dbReference type="EMBL" id="AUZZ01000928">
    <property type="protein sequence ID" value="EQD66213.1"/>
    <property type="molecule type" value="Genomic_DNA"/>
</dbReference>
<reference evidence="2" key="2">
    <citation type="journal article" date="2014" name="ISME J.">
        <title>Microbial stratification in low pH oxic and suboxic macroscopic growths along an acid mine drainage.</title>
        <authorList>
            <person name="Mendez-Garcia C."/>
            <person name="Mesa V."/>
            <person name="Sprenger R.R."/>
            <person name="Richter M."/>
            <person name="Diez M.S."/>
            <person name="Solano J."/>
            <person name="Bargiela R."/>
            <person name="Golyshina O.V."/>
            <person name="Manteca A."/>
            <person name="Ramos J.L."/>
            <person name="Gallego J.R."/>
            <person name="Llorente I."/>
            <person name="Martins Dos Santos V.A."/>
            <person name="Jensen O.N."/>
            <person name="Pelaez A.I."/>
            <person name="Sanchez J."/>
            <person name="Ferrer M."/>
        </authorList>
    </citation>
    <scope>NUCLEOTIDE SEQUENCE</scope>
</reference>
<protein>
    <recommendedName>
        <fullName evidence="1">Xylulose 5-phosphate/Fructose 6-phosphate phosphoketolase N-terminal domain-containing protein</fullName>
    </recommendedName>
</protein>
<comment type="caution">
    <text evidence="2">The sequence shown here is derived from an EMBL/GenBank/DDBJ whole genome shotgun (WGS) entry which is preliminary data.</text>
</comment>
<sequence>MLPILHLNGYKISNPTVLARIEREELEQLL</sequence>
<name>T1BCJ5_9ZZZZ</name>
<gene>
    <name evidence="2" type="ORF">B2A_01245</name>
</gene>
<evidence type="ECO:0000313" key="2">
    <source>
        <dbReference type="EMBL" id="EQD66213.1"/>
    </source>
</evidence>
<feature type="non-terminal residue" evidence="2">
    <location>
        <position position="30"/>
    </location>
</feature>